<dbReference type="Pfam" id="PF02634">
    <property type="entry name" value="FdhD-NarQ"/>
    <property type="match status" value="1"/>
</dbReference>
<keyword evidence="2 3" id="KW-0501">Molybdenum cofactor biosynthesis</keyword>
<evidence type="ECO:0000256" key="3">
    <source>
        <dbReference type="HAMAP-Rule" id="MF_00187"/>
    </source>
</evidence>
<reference evidence="4 5" key="1">
    <citation type="submission" date="2024-04" db="EMBL/GenBank/DDBJ databases">
        <title>Isolation and characterization of novel acetogenic strains of the genera Terrisporobacter and Acetoanaerobium.</title>
        <authorList>
            <person name="Boeer T."/>
            <person name="Schueler M.A."/>
            <person name="Lueschen A."/>
            <person name="Eysell L."/>
            <person name="Droege J."/>
            <person name="Heinemann M."/>
            <person name="Engelhardt L."/>
            <person name="Basen M."/>
            <person name="Daniel R."/>
        </authorList>
    </citation>
    <scope>NUCLEOTIDE SEQUENCE [LARGE SCALE GENOMIC DNA]</scope>
    <source>
        <strain evidence="4 5">ELB</strain>
    </source>
</reference>
<comment type="subcellular location">
    <subcellularLocation>
        <location evidence="3">Cytoplasm</location>
    </subcellularLocation>
</comment>
<sequence>MSNLSKENENYLANYKYDYSFEFPLIKVNNLESVNYQDTIVAEFPLGIVVNGKYENTFLCSPFKLKELVVGYLCSRNLISCKEDILNLEINHDKKIAYVDIDDSNFNNDENILYLNEYDFLKANPICDDNLTITVSDIYKTMETNLNLSQLFKSTAGVHCVGIYENNKLVIACEDVARHNAMDKVIGHCILNDIPLGNKIIFVSGRLSFEMIKKAARVKVPVVVAKSATTSLVIETAQKLNITLVGFVRGKKMNIYTNPHRILFK</sequence>
<dbReference type="PANTHER" id="PTHR30592:SF1">
    <property type="entry name" value="SULFUR CARRIER PROTEIN FDHD"/>
    <property type="match status" value="1"/>
</dbReference>
<evidence type="ECO:0000256" key="2">
    <source>
        <dbReference type="ARBA" id="ARBA00023150"/>
    </source>
</evidence>
<gene>
    <name evidence="3 4" type="primary">fdhD</name>
    <name evidence="4" type="ORF">TPELB_02980</name>
</gene>
<dbReference type="Gene3D" id="3.40.140.10">
    <property type="entry name" value="Cytidine Deaminase, domain 2"/>
    <property type="match status" value="1"/>
</dbReference>
<comment type="function">
    <text evidence="3">Required for formate dehydrogenase (FDH) activity. Acts as a sulfur carrier protein that transfers sulfur from IscS to the molybdenum cofactor prior to its insertion into FDH.</text>
</comment>
<dbReference type="RefSeq" id="WP_343338200.1">
    <property type="nucleotide sequence ID" value="NZ_CP154622.1"/>
</dbReference>
<protein>
    <recommendedName>
        <fullName evidence="3">Sulfur carrier protein FdhD</fullName>
    </recommendedName>
</protein>
<dbReference type="SUPFAM" id="SSF53927">
    <property type="entry name" value="Cytidine deaminase-like"/>
    <property type="match status" value="1"/>
</dbReference>
<proteinExistence type="inferred from homology"/>
<dbReference type="Gene3D" id="3.10.20.10">
    <property type="match status" value="1"/>
</dbReference>
<feature type="active site" description="Cysteine persulfide intermediate" evidence="3">
    <location>
        <position position="127"/>
    </location>
</feature>
<dbReference type="HAMAP" id="MF_00187">
    <property type="entry name" value="FdhD"/>
    <property type="match status" value="1"/>
</dbReference>
<dbReference type="PIRSF" id="PIRSF015626">
    <property type="entry name" value="FdhD"/>
    <property type="match status" value="1"/>
</dbReference>
<evidence type="ECO:0000256" key="1">
    <source>
        <dbReference type="ARBA" id="ARBA00022490"/>
    </source>
</evidence>
<dbReference type="PANTHER" id="PTHR30592">
    <property type="entry name" value="FORMATE DEHYDROGENASE"/>
    <property type="match status" value="1"/>
</dbReference>
<dbReference type="NCBIfam" id="TIGR00129">
    <property type="entry name" value="fdhD_narQ"/>
    <property type="match status" value="1"/>
</dbReference>
<feature type="binding site" evidence="3">
    <location>
        <begin position="247"/>
        <end position="252"/>
    </location>
    <ligand>
        <name>Mo-bis(molybdopterin guanine dinucleotide)</name>
        <dbReference type="ChEBI" id="CHEBI:60539"/>
    </ligand>
</feature>
<name>A0ABZ3FBF6_9FIRM</name>
<organism evidence="4 5">
    <name type="scientific">Terrisporobacter petrolearius</name>
    <dbReference type="NCBI Taxonomy" id="1460447"/>
    <lineage>
        <taxon>Bacteria</taxon>
        <taxon>Bacillati</taxon>
        <taxon>Bacillota</taxon>
        <taxon>Clostridia</taxon>
        <taxon>Peptostreptococcales</taxon>
        <taxon>Peptostreptococcaceae</taxon>
        <taxon>Terrisporobacter</taxon>
    </lineage>
</organism>
<evidence type="ECO:0000313" key="4">
    <source>
        <dbReference type="EMBL" id="XAM39998.1"/>
    </source>
</evidence>
<dbReference type="EMBL" id="CP154622">
    <property type="protein sequence ID" value="XAM39998.1"/>
    <property type="molecule type" value="Genomic_DNA"/>
</dbReference>
<keyword evidence="5" id="KW-1185">Reference proteome</keyword>
<comment type="similarity">
    <text evidence="3">Belongs to the FdhD family.</text>
</comment>
<dbReference type="InterPro" id="IPR003786">
    <property type="entry name" value="FdhD"/>
</dbReference>
<accession>A0ABZ3FBF6</accession>
<dbReference type="Proteomes" id="UP001477947">
    <property type="component" value="Chromosome"/>
</dbReference>
<dbReference type="InterPro" id="IPR016193">
    <property type="entry name" value="Cytidine_deaminase-like"/>
</dbReference>
<evidence type="ECO:0000313" key="5">
    <source>
        <dbReference type="Proteomes" id="UP001477947"/>
    </source>
</evidence>
<keyword evidence="1 3" id="KW-0963">Cytoplasm</keyword>